<dbReference type="AlphaFoldDB" id="A0A0C3S3C5"/>
<keyword evidence="1" id="KW-0175">Coiled coil</keyword>
<feature type="region of interest" description="Disordered" evidence="2">
    <location>
        <begin position="179"/>
        <end position="280"/>
    </location>
</feature>
<feature type="coiled-coil region" evidence="1">
    <location>
        <begin position="485"/>
        <end position="548"/>
    </location>
</feature>
<gene>
    <name evidence="3" type="ORF">PHLGIDRAFT_125854</name>
</gene>
<evidence type="ECO:0000256" key="1">
    <source>
        <dbReference type="SAM" id="Coils"/>
    </source>
</evidence>
<name>A0A0C3S3C5_PHLG1</name>
<proteinExistence type="predicted"/>
<dbReference type="EMBL" id="KN840459">
    <property type="protein sequence ID" value="KIP10021.1"/>
    <property type="molecule type" value="Genomic_DNA"/>
</dbReference>
<keyword evidence="4" id="KW-1185">Reference proteome</keyword>
<feature type="coiled-coil region" evidence="1">
    <location>
        <begin position="366"/>
        <end position="428"/>
    </location>
</feature>
<dbReference type="HOGENOM" id="CLU_497054_0_0_1"/>
<sequence>MSRITYRGIGHLVLKEFFMKKAAGSVLSVEEYRVEFQAKAYQLHKLGDRWMKSAQSILDDALEARLVVPQDTVNGRRFRLSSALREIYERVQEDIGDEHVGGPFADHERMIDLAVALDKAVVAFVRQTTPAPPAVRPTTSILAPARAPTPVAWSPSPSVSVAVSEASDKRFLPGAYAQWHVDNDQDEDGDSIMSEQDSREREEEEDSEMDEEEVAQAVARASSEDDLYEDAERTPTLRHRRSLSDISDADLGDRDAPADVDDGSSFAGTIRSASDGTPVRKPSVARTAYLPTPDDTPYIGTFANDLDSEGMEISPVKRRVTHTFRIIPKAEEDADEFDGPVASGSRLPALFRPASRAASRESTPATMELREELARLREELQQTKEALDQQSALQQATAAERTLVQAQLAERQEELEQADEAHAAIRANLDTKDIDLFLAQVELQTLQAQHNQTSFDLQTSQQGWYQAQQSYVEANLHLQNLVQTHDVLQQQVVECNGRIQQLEQERNTLQTRFAVARQMLKASIDAEAELAESMRRDAQARREAFENL</sequence>
<evidence type="ECO:0000313" key="4">
    <source>
        <dbReference type="Proteomes" id="UP000053257"/>
    </source>
</evidence>
<evidence type="ECO:0000313" key="3">
    <source>
        <dbReference type="EMBL" id="KIP10021.1"/>
    </source>
</evidence>
<dbReference type="Proteomes" id="UP000053257">
    <property type="component" value="Unassembled WGS sequence"/>
</dbReference>
<reference evidence="3 4" key="1">
    <citation type="journal article" date="2014" name="PLoS Genet.">
        <title>Analysis of the Phlebiopsis gigantea genome, transcriptome and secretome provides insight into its pioneer colonization strategies of wood.</title>
        <authorList>
            <person name="Hori C."/>
            <person name="Ishida T."/>
            <person name="Igarashi K."/>
            <person name="Samejima M."/>
            <person name="Suzuki H."/>
            <person name="Master E."/>
            <person name="Ferreira P."/>
            <person name="Ruiz-Duenas F.J."/>
            <person name="Held B."/>
            <person name="Canessa P."/>
            <person name="Larrondo L.F."/>
            <person name="Schmoll M."/>
            <person name="Druzhinina I.S."/>
            <person name="Kubicek C.P."/>
            <person name="Gaskell J.A."/>
            <person name="Kersten P."/>
            <person name="St John F."/>
            <person name="Glasner J."/>
            <person name="Sabat G."/>
            <person name="Splinter BonDurant S."/>
            <person name="Syed K."/>
            <person name="Yadav J."/>
            <person name="Mgbeahuruike A.C."/>
            <person name="Kovalchuk A."/>
            <person name="Asiegbu F.O."/>
            <person name="Lackner G."/>
            <person name="Hoffmeister D."/>
            <person name="Rencoret J."/>
            <person name="Gutierrez A."/>
            <person name="Sun H."/>
            <person name="Lindquist E."/>
            <person name="Barry K."/>
            <person name="Riley R."/>
            <person name="Grigoriev I.V."/>
            <person name="Henrissat B."/>
            <person name="Kues U."/>
            <person name="Berka R.M."/>
            <person name="Martinez A.T."/>
            <person name="Covert S.F."/>
            <person name="Blanchette R.A."/>
            <person name="Cullen D."/>
        </authorList>
    </citation>
    <scope>NUCLEOTIDE SEQUENCE [LARGE SCALE GENOMIC DNA]</scope>
    <source>
        <strain evidence="3 4">11061_1 CR5-6</strain>
    </source>
</reference>
<organism evidence="3 4">
    <name type="scientific">Phlebiopsis gigantea (strain 11061_1 CR5-6)</name>
    <name type="common">White-rot fungus</name>
    <name type="synonym">Peniophora gigantea</name>
    <dbReference type="NCBI Taxonomy" id="745531"/>
    <lineage>
        <taxon>Eukaryota</taxon>
        <taxon>Fungi</taxon>
        <taxon>Dikarya</taxon>
        <taxon>Basidiomycota</taxon>
        <taxon>Agaricomycotina</taxon>
        <taxon>Agaricomycetes</taxon>
        <taxon>Polyporales</taxon>
        <taxon>Phanerochaetaceae</taxon>
        <taxon>Phlebiopsis</taxon>
    </lineage>
</organism>
<accession>A0A0C3S3C5</accession>
<feature type="compositionally biased region" description="Acidic residues" evidence="2">
    <location>
        <begin position="202"/>
        <end position="214"/>
    </location>
</feature>
<protein>
    <submittedName>
        <fullName evidence="3">Uncharacterized protein</fullName>
    </submittedName>
</protein>
<evidence type="ECO:0000256" key="2">
    <source>
        <dbReference type="SAM" id="MobiDB-lite"/>
    </source>
</evidence>